<evidence type="ECO:0000313" key="3">
    <source>
        <dbReference type="Proteomes" id="UP000233551"/>
    </source>
</evidence>
<keyword evidence="3" id="KW-1185">Reference proteome</keyword>
<reference evidence="2 3" key="1">
    <citation type="submission" date="2017-11" db="EMBL/GenBank/DDBJ databases">
        <title>De-novo sequencing of pomegranate (Punica granatum L.) genome.</title>
        <authorList>
            <person name="Akparov Z."/>
            <person name="Amiraslanov A."/>
            <person name="Hajiyeva S."/>
            <person name="Abbasov M."/>
            <person name="Kaur K."/>
            <person name="Hamwieh A."/>
            <person name="Solovyev V."/>
            <person name="Salamov A."/>
            <person name="Braich B."/>
            <person name="Kosarev P."/>
            <person name="Mahmoud A."/>
            <person name="Hajiyev E."/>
            <person name="Babayeva S."/>
            <person name="Izzatullayeva V."/>
            <person name="Mammadov A."/>
            <person name="Mammadov A."/>
            <person name="Sharifova S."/>
            <person name="Ojaghi J."/>
            <person name="Eynullazada K."/>
            <person name="Bayramov B."/>
            <person name="Abdulazimova A."/>
            <person name="Shahmuradov I."/>
        </authorList>
    </citation>
    <scope>NUCLEOTIDE SEQUENCE [LARGE SCALE GENOMIC DNA]</scope>
    <source>
        <strain evidence="3">cv. AG2017</strain>
        <tissue evidence="2">Leaf</tissue>
    </source>
</reference>
<dbReference type="OrthoDB" id="640742at2759"/>
<evidence type="ECO:0000256" key="1">
    <source>
        <dbReference type="ARBA" id="ARBA00006765"/>
    </source>
</evidence>
<organism evidence="2 3">
    <name type="scientific">Punica granatum</name>
    <name type="common">Pomegranate</name>
    <dbReference type="NCBI Taxonomy" id="22663"/>
    <lineage>
        <taxon>Eukaryota</taxon>
        <taxon>Viridiplantae</taxon>
        <taxon>Streptophyta</taxon>
        <taxon>Embryophyta</taxon>
        <taxon>Tracheophyta</taxon>
        <taxon>Spermatophyta</taxon>
        <taxon>Magnoliopsida</taxon>
        <taxon>eudicotyledons</taxon>
        <taxon>Gunneridae</taxon>
        <taxon>Pentapetalae</taxon>
        <taxon>rosids</taxon>
        <taxon>malvids</taxon>
        <taxon>Myrtales</taxon>
        <taxon>Lythraceae</taxon>
        <taxon>Punica</taxon>
    </lineage>
</organism>
<dbReference type="PANTHER" id="PTHR31495:SF50">
    <property type="entry name" value="PEROXYGENASE 1"/>
    <property type="match status" value="1"/>
</dbReference>
<dbReference type="InterPro" id="IPR007736">
    <property type="entry name" value="Caleosin-related"/>
</dbReference>
<comment type="caution">
    <text evidence="2">The sequence shown here is derived from an EMBL/GenBank/DDBJ whole genome shotgun (WGS) entry which is preliminary data.</text>
</comment>
<comment type="similarity">
    <text evidence="1">Belongs to the caleosin family.</text>
</comment>
<protein>
    <submittedName>
        <fullName evidence="2">Uncharacterized protein</fullName>
    </submittedName>
</protein>
<dbReference type="Pfam" id="PF05042">
    <property type="entry name" value="Caleosin"/>
    <property type="match status" value="1"/>
</dbReference>
<dbReference type="AlphaFoldDB" id="A0A2I0IZE8"/>
<dbReference type="PANTHER" id="PTHR31495">
    <property type="entry name" value="PEROXYGENASE 3-RELATED"/>
    <property type="match status" value="1"/>
</dbReference>
<dbReference type="STRING" id="22663.A0A2I0IZE8"/>
<dbReference type="GO" id="GO:0005509">
    <property type="term" value="F:calcium ion binding"/>
    <property type="evidence" value="ECO:0007669"/>
    <property type="project" value="TreeGrafter"/>
</dbReference>
<dbReference type="Proteomes" id="UP000233551">
    <property type="component" value="Unassembled WGS sequence"/>
</dbReference>
<proteinExistence type="inferred from homology"/>
<dbReference type="GO" id="GO:0004497">
    <property type="term" value="F:monooxygenase activity"/>
    <property type="evidence" value="ECO:0007669"/>
    <property type="project" value="TreeGrafter"/>
</dbReference>
<name>A0A2I0IZE8_PUNGR</name>
<evidence type="ECO:0000313" key="2">
    <source>
        <dbReference type="EMBL" id="PKI48786.1"/>
    </source>
</evidence>
<dbReference type="EMBL" id="PGOL01002333">
    <property type="protein sequence ID" value="PKI48786.1"/>
    <property type="molecule type" value="Genomic_DNA"/>
</dbReference>
<accession>A0A2I0IZE8</accession>
<gene>
    <name evidence="2" type="ORF">CRG98_030828</name>
</gene>
<sequence>MAATTAVTTVDNEAVATEAPYMPLTYERTLRTDLERTLPKPYLPRALSAPDTEHPLGTPGHSSNGLTVLQQHVAFFDQDDNGIIYPWETYVGLRAIGFNMIASLIMAIVINMALSYPSLPGWFPSPFFPIYIDNIHKNKHGSDSSTYDTEGRYSPANLEFMFSKYARTYPDKMSLGELWNMTEGNRLAFDFFGWVASKLEWAILYILARDEEGFLSKEAIRRCFDGSLFEYCAKMQMGAEGKMY</sequence>
<dbReference type="GeneID" id="116208442"/>